<evidence type="ECO:0000256" key="6">
    <source>
        <dbReference type="SAM" id="MobiDB-lite"/>
    </source>
</evidence>
<feature type="domain" description="Sof1-like protein" evidence="7">
    <location>
        <begin position="54"/>
        <end position="97"/>
    </location>
</feature>
<dbReference type="Gene3D" id="2.130.10.10">
    <property type="entry name" value="YVTN repeat-like/Quinoprotein amine dehydrogenase"/>
    <property type="match status" value="1"/>
</dbReference>
<dbReference type="PANTHER" id="PTHR22851">
    <property type="entry name" value="U3 SMALL NUCLEOLAR RNA U3 SNORNA ASSOCIATED PROTEIN"/>
    <property type="match status" value="1"/>
</dbReference>
<keyword evidence="5" id="KW-0539">Nucleus</keyword>
<dbReference type="Pfam" id="PF00400">
    <property type="entry name" value="WD40"/>
    <property type="match status" value="1"/>
</dbReference>
<dbReference type="Proteomes" id="UP000789396">
    <property type="component" value="Unassembled WGS sequence"/>
</dbReference>
<dbReference type="GO" id="GO:0000462">
    <property type="term" value="P:maturation of SSU-rRNA from tricistronic rRNA transcript (SSU-rRNA, 5.8S rRNA, LSU-rRNA)"/>
    <property type="evidence" value="ECO:0007669"/>
    <property type="project" value="TreeGrafter"/>
</dbReference>
<organism evidence="8 9">
    <name type="scientific">Racocetra fulgida</name>
    <dbReference type="NCBI Taxonomy" id="60492"/>
    <lineage>
        <taxon>Eukaryota</taxon>
        <taxon>Fungi</taxon>
        <taxon>Fungi incertae sedis</taxon>
        <taxon>Mucoromycota</taxon>
        <taxon>Glomeromycotina</taxon>
        <taxon>Glomeromycetes</taxon>
        <taxon>Diversisporales</taxon>
        <taxon>Gigasporaceae</taxon>
        <taxon>Racocetra</taxon>
    </lineage>
</organism>
<feature type="non-terminal residue" evidence="8">
    <location>
        <position position="1"/>
    </location>
</feature>
<evidence type="ECO:0000256" key="5">
    <source>
        <dbReference type="ARBA" id="ARBA00023242"/>
    </source>
</evidence>
<dbReference type="InterPro" id="IPR007287">
    <property type="entry name" value="Sof1"/>
</dbReference>
<evidence type="ECO:0000256" key="1">
    <source>
        <dbReference type="ARBA" id="ARBA00004604"/>
    </source>
</evidence>
<reference evidence="8" key="1">
    <citation type="submission" date="2021-06" db="EMBL/GenBank/DDBJ databases">
        <authorList>
            <person name="Kallberg Y."/>
            <person name="Tangrot J."/>
            <person name="Rosling A."/>
        </authorList>
    </citation>
    <scope>NUCLEOTIDE SEQUENCE</scope>
    <source>
        <strain evidence="8">IN212</strain>
    </source>
</reference>
<accession>A0A9N9J9P8</accession>
<dbReference type="PANTHER" id="PTHR22851:SF0">
    <property type="entry name" value="DDB1- AND CUL4-ASSOCIATED FACTOR 13"/>
    <property type="match status" value="1"/>
</dbReference>
<name>A0A9N9J9P8_9GLOM</name>
<evidence type="ECO:0000256" key="3">
    <source>
        <dbReference type="ARBA" id="ARBA00022574"/>
    </source>
</evidence>
<dbReference type="AlphaFoldDB" id="A0A9N9J9P8"/>
<comment type="subcellular location">
    <subcellularLocation>
        <location evidence="1">Nucleus</location>
        <location evidence="1">Nucleolus</location>
    </subcellularLocation>
</comment>
<comment type="caution">
    <text evidence="8">The sequence shown here is derived from an EMBL/GenBank/DDBJ whole genome shotgun (WGS) entry which is preliminary data.</text>
</comment>
<feature type="region of interest" description="Disordered" evidence="6">
    <location>
        <begin position="72"/>
        <end position="97"/>
    </location>
</feature>
<dbReference type="InterPro" id="IPR011047">
    <property type="entry name" value="Quinoprotein_ADH-like_sf"/>
</dbReference>
<dbReference type="GO" id="GO:0032040">
    <property type="term" value="C:small-subunit processome"/>
    <property type="evidence" value="ECO:0007669"/>
    <property type="project" value="TreeGrafter"/>
</dbReference>
<evidence type="ECO:0000259" key="7">
    <source>
        <dbReference type="Pfam" id="PF04158"/>
    </source>
</evidence>
<feature type="non-terminal residue" evidence="8">
    <location>
        <position position="97"/>
    </location>
</feature>
<dbReference type="EMBL" id="CAJVPZ010046568">
    <property type="protein sequence ID" value="CAG8771167.1"/>
    <property type="molecule type" value="Genomic_DNA"/>
</dbReference>
<keyword evidence="4" id="KW-0677">Repeat</keyword>
<evidence type="ECO:0000256" key="4">
    <source>
        <dbReference type="ARBA" id="ARBA00022737"/>
    </source>
</evidence>
<dbReference type="InterPro" id="IPR051733">
    <property type="entry name" value="WD_repeat_DCAF13/WDSOF1"/>
</dbReference>
<dbReference type="Pfam" id="PF04158">
    <property type="entry name" value="Sof1"/>
    <property type="match status" value="1"/>
</dbReference>
<feature type="compositionally biased region" description="Basic and acidic residues" evidence="6">
    <location>
        <begin position="74"/>
        <end position="97"/>
    </location>
</feature>
<sequence length="97" mass="11636">LDLDYSPTGEEIVTGAYDRTLRLFHSRKGHSRDIYHTKRMQRIFCVKFSMDSKYVLSAVKNAQDTKRIMLQSQRRKEENLRKHSKKDFVPYKAERKK</sequence>
<evidence type="ECO:0000313" key="8">
    <source>
        <dbReference type="EMBL" id="CAG8771167.1"/>
    </source>
</evidence>
<protein>
    <submittedName>
        <fullName evidence="8">5080_t:CDS:1</fullName>
    </submittedName>
</protein>
<dbReference type="InterPro" id="IPR015943">
    <property type="entry name" value="WD40/YVTN_repeat-like_dom_sf"/>
</dbReference>
<dbReference type="OrthoDB" id="10249065at2759"/>
<keyword evidence="9" id="KW-1185">Reference proteome</keyword>
<dbReference type="InterPro" id="IPR001680">
    <property type="entry name" value="WD40_rpt"/>
</dbReference>
<evidence type="ECO:0000313" key="9">
    <source>
        <dbReference type="Proteomes" id="UP000789396"/>
    </source>
</evidence>
<evidence type="ECO:0000256" key="2">
    <source>
        <dbReference type="ARBA" id="ARBA00005649"/>
    </source>
</evidence>
<gene>
    <name evidence="8" type="ORF">RFULGI_LOCUS15070</name>
</gene>
<comment type="similarity">
    <text evidence="2">Belongs to the WD repeat DCAF13/WDSOF1 family.</text>
</comment>
<proteinExistence type="inferred from homology"/>
<keyword evidence="3" id="KW-0853">WD repeat</keyword>
<dbReference type="SUPFAM" id="SSF50998">
    <property type="entry name" value="Quinoprotein alcohol dehydrogenase-like"/>
    <property type="match status" value="1"/>
</dbReference>